<dbReference type="SUPFAM" id="SSF53067">
    <property type="entry name" value="Actin-like ATPase domain"/>
    <property type="match status" value="2"/>
</dbReference>
<evidence type="ECO:0000259" key="7">
    <source>
        <dbReference type="SMART" id="SM00842"/>
    </source>
</evidence>
<sequence>MKEKISVGIDIGDSQVVAVIGHRAEGETHPSIVGVGLRDGSGMRRGVITDVEEATAAIGGAVEDAERMAGLPVEAVYVSISGEHISSTNNKGLIALTRGREDITQDDVMRVIETAQSVTVPANREILHVISRMFIVDGQEGIKDPVGMSGNRLEVDAHVVTGASPFIKNLRRTAEQAGVAVASFVLSPLAASKAVLSKKSKELGVVLLDIGAGTTGLVVFEEGDIYHSAVIPIGSAHITSDIALGLRIGLDLAERVKVEYGMASPITLSDNDKIDLSRMDRDEEQVVSRRYVAEIIEARLAELFNMVKLELRRVGRDGMLPAGAVLVGGGAKLPGIIESAKEHLGLPAQLGFPVELKGMVDKLDDPRFATSIGLMLWGIDDEETRMTFPTVDITSIVARIKGIFSK</sequence>
<keyword evidence="3 5" id="KW-0472">Membrane</keyword>
<dbReference type="PATRIC" id="fig|1620414.3.peg.480"/>
<dbReference type="Gene3D" id="3.30.420.40">
    <property type="match status" value="2"/>
</dbReference>
<gene>
    <name evidence="5" type="primary">ftsA</name>
    <name evidence="8" type="ORF">VF00_C0002G0242</name>
</gene>
<dbReference type="InterPro" id="IPR020823">
    <property type="entry name" value="Cell_div_FtsA"/>
</dbReference>
<comment type="function">
    <text evidence="5 6">Cell division protein that is involved in the assembly of the Z ring. May serve as a membrane anchor for the Z ring.</text>
</comment>
<accession>A0A0G1ZG90</accession>
<keyword evidence="1 5" id="KW-1003">Cell membrane</keyword>
<comment type="caution">
    <text evidence="8">The sequence shown here is derived from an EMBL/GenBank/DDBJ whole genome shotgun (WGS) entry which is preliminary data.</text>
</comment>
<evidence type="ECO:0000256" key="6">
    <source>
        <dbReference type="PIRNR" id="PIRNR003101"/>
    </source>
</evidence>
<evidence type="ECO:0000256" key="1">
    <source>
        <dbReference type="ARBA" id="ARBA00022475"/>
    </source>
</evidence>
<dbReference type="Gene3D" id="3.30.1490.110">
    <property type="match status" value="1"/>
</dbReference>
<dbReference type="SMART" id="SM00842">
    <property type="entry name" value="FtsA"/>
    <property type="match status" value="1"/>
</dbReference>
<dbReference type="InterPro" id="IPR050696">
    <property type="entry name" value="FtsA/MreB"/>
</dbReference>
<keyword evidence="2 5" id="KW-0132">Cell division</keyword>
<evidence type="ECO:0000256" key="4">
    <source>
        <dbReference type="ARBA" id="ARBA00023306"/>
    </source>
</evidence>
<dbReference type="InterPro" id="IPR003494">
    <property type="entry name" value="SHS2_FtsA"/>
</dbReference>
<dbReference type="PIRSF" id="PIRSF003101">
    <property type="entry name" value="FtsA"/>
    <property type="match status" value="1"/>
</dbReference>
<dbReference type="GO" id="GO:0043093">
    <property type="term" value="P:FtsZ-dependent cytokinesis"/>
    <property type="evidence" value="ECO:0007669"/>
    <property type="project" value="UniProtKB-UniRule"/>
</dbReference>
<feature type="domain" description="SHS2" evidence="7">
    <location>
        <begin position="6"/>
        <end position="195"/>
    </location>
</feature>
<evidence type="ECO:0000256" key="3">
    <source>
        <dbReference type="ARBA" id="ARBA00023136"/>
    </source>
</evidence>
<dbReference type="Pfam" id="PF14450">
    <property type="entry name" value="FtsA"/>
    <property type="match status" value="1"/>
</dbReference>
<dbReference type="HAMAP" id="MF_02033">
    <property type="entry name" value="FtsA"/>
    <property type="match status" value="1"/>
</dbReference>
<reference evidence="8 9" key="1">
    <citation type="journal article" date="2015" name="Nature">
        <title>rRNA introns, odd ribosomes, and small enigmatic genomes across a large radiation of phyla.</title>
        <authorList>
            <person name="Brown C.T."/>
            <person name="Hug L.A."/>
            <person name="Thomas B.C."/>
            <person name="Sharon I."/>
            <person name="Castelle C.J."/>
            <person name="Singh A."/>
            <person name="Wilkins M.J."/>
            <person name="Williams K.H."/>
            <person name="Banfield J.F."/>
        </authorList>
    </citation>
    <scope>NUCLEOTIDE SEQUENCE [LARGE SCALE GENOMIC DNA]</scope>
</reference>
<dbReference type="InterPro" id="IPR043129">
    <property type="entry name" value="ATPase_NBD"/>
</dbReference>
<evidence type="ECO:0000256" key="5">
    <source>
        <dbReference type="HAMAP-Rule" id="MF_02033"/>
    </source>
</evidence>
<organism evidence="8 9">
    <name type="scientific">candidate division Kazan bacterium GW2011_GWB1_52_7</name>
    <dbReference type="NCBI Taxonomy" id="1620414"/>
    <lineage>
        <taxon>Bacteria</taxon>
        <taxon>Bacteria division Kazan-3B-28</taxon>
    </lineage>
</organism>
<dbReference type="EMBL" id="LCRB01000002">
    <property type="protein sequence ID" value="KKW26917.1"/>
    <property type="molecule type" value="Genomic_DNA"/>
</dbReference>
<dbReference type="AlphaFoldDB" id="A0A0G1ZG90"/>
<comment type="subunit">
    <text evidence="5">Self-interacts. Interacts with FtsZ.</text>
</comment>
<protein>
    <recommendedName>
        <fullName evidence="5 6">Cell division protein FtsA</fullName>
    </recommendedName>
</protein>
<dbReference type="NCBIfam" id="TIGR01174">
    <property type="entry name" value="ftsA"/>
    <property type="match status" value="1"/>
</dbReference>
<evidence type="ECO:0000256" key="2">
    <source>
        <dbReference type="ARBA" id="ARBA00022618"/>
    </source>
</evidence>
<dbReference type="PANTHER" id="PTHR32432">
    <property type="entry name" value="CELL DIVISION PROTEIN FTSA-RELATED"/>
    <property type="match status" value="1"/>
</dbReference>
<keyword evidence="4 5" id="KW-0131">Cell cycle</keyword>
<dbReference type="CDD" id="cd24048">
    <property type="entry name" value="ASKHA_NBD_FtsA"/>
    <property type="match status" value="1"/>
</dbReference>
<name>A0A0G1ZG90_UNCK3</name>
<dbReference type="PANTHER" id="PTHR32432:SF4">
    <property type="entry name" value="CELL DIVISION PROTEIN FTSA"/>
    <property type="match status" value="1"/>
</dbReference>
<comment type="subcellular location">
    <subcellularLocation>
        <location evidence="5">Cell membrane</location>
        <topology evidence="5">Peripheral membrane protein</topology>
        <orientation evidence="5">Cytoplasmic side</orientation>
    </subcellularLocation>
    <text evidence="5">Localizes to the Z ring in an FtsZ-dependent manner. Targeted to the membrane through a conserved C-terminal amphipathic helix.</text>
</comment>
<dbReference type="GO" id="GO:0009898">
    <property type="term" value="C:cytoplasmic side of plasma membrane"/>
    <property type="evidence" value="ECO:0007669"/>
    <property type="project" value="UniProtKB-UniRule"/>
</dbReference>
<dbReference type="Proteomes" id="UP000034913">
    <property type="component" value="Unassembled WGS sequence"/>
</dbReference>
<evidence type="ECO:0000313" key="8">
    <source>
        <dbReference type="EMBL" id="KKW26917.1"/>
    </source>
</evidence>
<comment type="similarity">
    <text evidence="5 6">Belongs to the FtsA/MreB family.</text>
</comment>
<dbReference type="Pfam" id="PF02491">
    <property type="entry name" value="SHS2_FTSA"/>
    <property type="match status" value="1"/>
</dbReference>
<evidence type="ECO:0000313" key="9">
    <source>
        <dbReference type="Proteomes" id="UP000034913"/>
    </source>
</evidence>
<proteinExistence type="inferred from homology"/>
<dbReference type="GO" id="GO:0032153">
    <property type="term" value="C:cell division site"/>
    <property type="evidence" value="ECO:0007669"/>
    <property type="project" value="UniProtKB-UniRule"/>
</dbReference>